<dbReference type="OMA" id="CRIITEL"/>
<comment type="similarity">
    <text evidence="1">Belongs to the SAPS family.</text>
</comment>
<keyword evidence="2" id="KW-0131">Cell cycle</keyword>
<feature type="compositionally biased region" description="Polar residues" evidence="3">
    <location>
        <begin position="455"/>
        <end position="471"/>
    </location>
</feature>
<evidence type="ECO:0000313" key="5">
    <source>
        <dbReference type="Proteomes" id="UP000683925"/>
    </source>
</evidence>
<feature type="region of interest" description="Disordered" evidence="3">
    <location>
        <begin position="455"/>
        <end position="492"/>
    </location>
</feature>
<evidence type="ECO:0000256" key="1">
    <source>
        <dbReference type="ARBA" id="ARBA00006180"/>
    </source>
</evidence>
<organism evidence="4 5">
    <name type="scientific">Paramecium octaurelia</name>
    <dbReference type="NCBI Taxonomy" id="43137"/>
    <lineage>
        <taxon>Eukaryota</taxon>
        <taxon>Sar</taxon>
        <taxon>Alveolata</taxon>
        <taxon>Ciliophora</taxon>
        <taxon>Intramacronucleata</taxon>
        <taxon>Oligohymenophorea</taxon>
        <taxon>Peniculida</taxon>
        <taxon>Parameciidae</taxon>
        <taxon>Paramecium</taxon>
    </lineage>
</organism>
<gene>
    <name evidence="4" type="ORF">POCTA_138.1.T0290345</name>
</gene>
<evidence type="ECO:0000256" key="3">
    <source>
        <dbReference type="SAM" id="MobiDB-lite"/>
    </source>
</evidence>
<dbReference type="PANTHER" id="PTHR12634:SF8">
    <property type="entry name" value="FIERY MOUNTAIN, ISOFORM D"/>
    <property type="match status" value="1"/>
</dbReference>
<keyword evidence="5" id="KW-1185">Reference proteome</keyword>
<name>A0A8S1TS61_PAROT</name>
<dbReference type="InterPro" id="IPR007587">
    <property type="entry name" value="SAPS"/>
</dbReference>
<comment type="caution">
    <text evidence="4">The sequence shown here is derived from an EMBL/GenBank/DDBJ whole genome shotgun (WGS) entry which is preliminary data.</text>
</comment>
<dbReference type="AlphaFoldDB" id="A0A8S1TS61"/>
<dbReference type="OrthoDB" id="305466at2759"/>
<evidence type="ECO:0000256" key="2">
    <source>
        <dbReference type="ARBA" id="ARBA00023306"/>
    </source>
</evidence>
<evidence type="ECO:0000313" key="4">
    <source>
        <dbReference type="EMBL" id="CAD8154774.1"/>
    </source>
</evidence>
<dbReference type="Proteomes" id="UP000683925">
    <property type="component" value="Unassembled WGS sequence"/>
</dbReference>
<protein>
    <submittedName>
        <fullName evidence="4">Uncharacterized protein</fullName>
    </submittedName>
</protein>
<sequence length="492" mass="57491">MENPQEQQLTFQDYIATQLGSIVQSDLLTYQKCNSIISHQYSTWVYYELNSTVTFNSNSFNRNPTPQLLFQCSELFENANQEFIDFLFDPVEGLSEDQVETKRGLFRYLISVVEQDSIAETTCGYFYKVMNSIIQKRGADVWNFLENDQRIISSFLKHVDQPHICRIITELILYGNQPSKILDYSYLAQQISDRLFKIMAKKAYQSNIVDNICEIFIEILTRKSQNPNLDISQLILIKPSQLFQIAVQSNSEGPHSLLTLFLEYAKNNQQDQVDSFIEISHLIPLEFEKTYSNNIQYDRHFYKLFGRKNMKLLFLTLQLIQLNNKSINSRLINNGLVNVLINTIQEFPFHNQLHFTAFAIFEKLIESEQIDNIQDMIDSLSNFIVIQLLQPQNSVGYRAYLSKLANYLIDKQYNPVILKALKNNQQWEGFVQTTLQNINQVELNFLFNINPRQASNEQDSGNIQQDVNQQEIKTEDSSQENQYQDKQLKQQE</sequence>
<dbReference type="PANTHER" id="PTHR12634">
    <property type="entry name" value="SIT4 YEAST -ASSOCIATING PROTEIN-RELATED"/>
    <property type="match status" value="1"/>
</dbReference>
<accession>A0A8S1TS61</accession>
<dbReference type="EMBL" id="CAJJDP010000029">
    <property type="protein sequence ID" value="CAD8154774.1"/>
    <property type="molecule type" value="Genomic_DNA"/>
</dbReference>
<proteinExistence type="inferred from homology"/>
<dbReference type="GO" id="GO:0019903">
    <property type="term" value="F:protein phosphatase binding"/>
    <property type="evidence" value="ECO:0007669"/>
    <property type="project" value="InterPro"/>
</dbReference>
<dbReference type="GO" id="GO:0019888">
    <property type="term" value="F:protein phosphatase regulator activity"/>
    <property type="evidence" value="ECO:0007669"/>
    <property type="project" value="TreeGrafter"/>
</dbReference>
<reference evidence="4" key="1">
    <citation type="submission" date="2021-01" db="EMBL/GenBank/DDBJ databases">
        <authorList>
            <consortium name="Genoscope - CEA"/>
            <person name="William W."/>
        </authorList>
    </citation>
    <scope>NUCLEOTIDE SEQUENCE</scope>
</reference>